<reference evidence="2" key="1">
    <citation type="journal article" date="2014" name="Int. J. Syst. Evol. Microbiol.">
        <title>Complete genome sequence of Corynebacterium casei LMG S-19264T (=DSM 44701T), isolated from a smear-ripened cheese.</title>
        <authorList>
            <consortium name="US DOE Joint Genome Institute (JGI-PGF)"/>
            <person name="Walter F."/>
            <person name="Albersmeier A."/>
            <person name="Kalinowski J."/>
            <person name="Ruckert C."/>
        </authorList>
    </citation>
    <scope>NUCLEOTIDE SEQUENCE</scope>
    <source>
        <strain evidence="2">KCTC 42590</strain>
    </source>
</reference>
<evidence type="ECO:0000313" key="2">
    <source>
        <dbReference type="EMBL" id="GHF19303.1"/>
    </source>
</evidence>
<gene>
    <name evidence="2" type="ORF">GCM10017044_12340</name>
</gene>
<dbReference type="PANTHER" id="PTHR35936:SF25">
    <property type="entry name" value="ABC TRANSPORTER SUBSTRATE-BINDING PROTEIN"/>
    <property type="match status" value="1"/>
</dbReference>
<dbReference type="AlphaFoldDB" id="A0A919ANZ7"/>
<evidence type="ECO:0008006" key="4">
    <source>
        <dbReference type="Google" id="ProtNLM"/>
    </source>
</evidence>
<protein>
    <recommendedName>
        <fullName evidence="4">Solute-binding protein family 3/N-terminal domain-containing protein</fullName>
    </recommendedName>
</protein>
<feature type="signal peptide" evidence="1">
    <location>
        <begin position="1"/>
        <end position="20"/>
    </location>
</feature>
<dbReference type="EMBL" id="BNCI01000001">
    <property type="protein sequence ID" value="GHF19303.1"/>
    <property type="molecule type" value="Genomic_DNA"/>
</dbReference>
<name>A0A919ANZ7_9PROT</name>
<feature type="chain" id="PRO_5036883593" description="Solute-binding protein family 3/N-terminal domain-containing protein" evidence="1">
    <location>
        <begin position="21"/>
        <end position="269"/>
    </location>
</feature>
<organism evidence="2 3">
    <name type="scientific">Kordiimonas sediminis</name>
    <dbReference type="NCBI Taxonomy" id="1735581"/>
    <lineage>
        <taxon>Bacteria</taxon>
        <taxon>Pseudomonadati</taxon>
        <taxon>Pseudomonadota</taxon>
        <taxon>Alphaproteobacteria</taxon>
        <taxon>Kordiimonadales</taxon>
        <taxon>Kordiimonadaceae</taxon>
        <taxon>Kordiimonas</taxon>
    </lineage>
</organism>
<dbReference type="PANTHER" id="PTHR35936">
    <property type="entry name" value="MEMBRANE-BOUND LYTIC MUREIN TRANSGLYCOSYLASE F"/>
    <property type="match status" value="1"/>
</dbReference>
<proteinExistence type="predicted"/>
<accession>A0A919ANZ7</accession>
<reference evidence="2" key="2">
    <citation type="submission" date="2020-09" db="EMBL/GenBank/DDBJ databases">
        <authorList>
            <person name="Sun Q."/>
            <person name="Kim S."/>
        </authorList>
    </citation>
    <scope>NUCLEOTIDE SEQUENCE</scope>
    <source>
        <strain evidence="2">KCTC 42590</strain>
    </source>
</reference>
<dbReference type="Proteomes" id="UP000630923">
    <property type="component" value="Unassembled WGS sequence"/>
</dbReference>
<dbReference type="SUPFAM" id="SSF53850">
    <property type="entry name" value="Periplasmic binding protein-like II"/>
    <property type="match status" value="1"/>
</dbReference>
<dbReference type="RefSeq" id="WP_191250904.1">
    <property type="nucleotide sequence ID" value="NZ_BNCI01000001.1"/>
</dbReference>
<comment type="caution">
    <text evidence="2">The sequence shown here is derived from an EMBL/GenBank/DDBJ whole genome shotgun (WGS) entry which is preliminary data.</text>
</comment>
<keyword evidence="1" id="KW-0732">Signal</keyword>
<keyword evidence="3" id="KW-1185">Reference proteome</keyword>
<evidence type="ECO:0000313" key="3">
    <source>
        <dbReference type="Proteomes" id="UP000630923"/>
    </source>
</evidence>
<sequence length="269" mass="30303">MISKLLTTISITTLIMTAPAAGSHENAEQPGTNMRLPKEQNAQVRVAAVDWCPQICPDSAEKPGYLVEIMNAIFDGSGYSLKVEYSTWGRAISRVEYGNADILLSPAKEEAPRLVYPDLPIASQQHCFYKAAGSSWTYTTPKQLAEIPLILFEEHSYQEILADYFATTPKELITMVYDTSYLPRSVALVKRKRATAFLFTRNSARYYLNTHHVQGIEEDACIKKDPLWFGLSPQNTPKRDAILELINSKTAPFLQSDQYQKILQAYNIQ</sequence>
<dbReference type="Gene3D" id="3.40.190.10">
    <property type="entry name" value="Periplasmic binding protein-like II"/>
    <property type="match status" value="2"/>
</dbReference>
<evidence type="ECO:0000256" key="1">
    <source>
        <dbReference type="SAM" id="SignalP"/>
    </source>
</evidence>